<dbReference type="Proteomes" id="UP001055712">
    <property type="component" value="Unassembled WGS sequence"/>
</dbReference>
<feature type="region of interest" description="Disordered" evidence="9">
    <location>
        <begin position="60"/>
        <end position="86"/>
    </location>
</feature>
<dbReference type="PANTHER" id="PTHR13302:SF8">
    <property type="entry name" value="CONSERVED OLIGOMERIC GOLGI COMPLEX SUBUNIT 3"/>
    <property type="match status" value="1"/>
</dbReference>
<feature type="domain" description="Conserved oligomeric Golgi complex subunit 3 N-terminal" evidence="10">
    <location>
        <begin position="130"/>
        <end position="272"/>
    </location>
</feature>
<proteinExistence type="inferred from homology"/>
<dbReference type="GO" id="GO:0006886">
    <property type="term" value="P:intracellular protein transport"/>
    <property type="evidence" value="ECO:0007669"/>
    <property type="project" value="InterPro"/>
</dbReference>
<dbReference type="InterPro" id="IPR007265">
    <property type="entry name" value="COG_su3"/>
</dbReference>
<dbReference type="GO" id="GO:0017119">
    <property type="term" value="C:Golgi transport complex"/>
    <property type="evidence" value="ECO:0007669"/>
    <property type="project" value="TreeGrafter"/>
</dbReference>
<evidence type="ECO:0000256" key="8">
    <source>
        <dbReference type="ARBA" id="ARBA00031339"/>
    </source>
</evidence>
<reference evidence="12" key="2">
    <citation type="submission" date="2020-11" db="EMBL/GenBank/DDBJ databases">
        <authorList>
            <person name="Cecchin M."/>
            <person name="Marcolungo L."/>
            <person name="Rossato M."/>
            <person name="Girolomoni L."/>
            <person name="Cosentino E."/>
            <person name="Cuine S."/>
            <person name="Li-Beisson Y."/>
            <person name="Delledonne M."/>
            <person name="Ballottari M."/>
        </authorList>
    </citation>
    <scope>NUCLEOTIDE SEQUENCE</scope>
    <source>
        <strain evidence="12">211/11P</strain>
        <tissue evidence="12">Whole cell</tissue>
    </source>
</reference>
<accession>A0A9D4TIH4</accession>
<dbReference type="AlphaFoldDB" id="A0A9D4TIH4"/>
<evidence type="ECO:0000259" key="11">
    <source>
        <dbReference type="Pfam" id="PF20671"/>
    </source>
</evidence>
<dbReference type="InterPro" id="IPR048685">
    <property type="entry name" value="COG3_C"/>
</dbReference>
<organism evidence="12 13">
    <name type="scientific">Chlorella vulgaris</name>
    <name type="common">Green alga</name>
    <dbReference type="NCBI Taxonomy" id="3077"/>
    <lineage>
        <taxon>Eukaryota</taxon>
        <taxon>Viridiplantae</taxon>
        <taxon>Chlorophyta</taxon>
        <taxon>core chlorophytes</taxon>
        <taxon>Trebouxiophyceae</taxon>
        <taxon>Chlorellales</taxon>
        <taxon>Chlorellaceae</taxon>
        <taxon>Chlorella clade</taxon>
        <taxon>Chlorella</taxon>
    </lineage>
</organism>
<dbReference type="GO" id="GO:0007030">
    <property type="term" value="P:Golgi organization"/>
    <property type="evidence" value="ECO:0007669"/>
    <property type="project" value="TreeGrafter"/>
</dbReference>
<feature type="region of interest" description="Disordered" evidence="9">
    <location>
        <begin position="513"/>
        <end position="563"/>
    </location>
</feature>
<comment type="similarity">
    <text evidence="2">Belongs to the COG3 family.</text>
</comment>
<dbReference type="PANTHER" id="PTHR13302">
    <property type="entry name" value="CONSERVED OLIGOMERIC GOLGI COMPLEX COMPONENT 3"/>
    <property type="match status" value="1"/>
</dbReference>
<feature type="compositionally biased region" description="Low complexity" evidence="9">
    <location>
        <begin position="513"/>
        <end position="528"/>
    </location>
</feature>
<comment type="caution">
    <text evidence="12">The sequence shown here is derived from an EMBL/GenBank/DDBJ whole genome shotgun (WGS) entry which is preliminary data.</text>
</comment>
<feature type="domain" description="Conserved oligomeric Golgi complex subunit 3 C-terminal" evidence="11">
    <location>
        <begin position="312"/>
        <end position="676"/>
    </location>
</feature>
<dbReference type="OrthoDB" id="296793at2759"/>
<protein>
    <recommendedName>
        <fullName evidence="3">Conserved oligomeric Golgi complex subunit 3</fullName>
    </recommendedName>
    <alternativeName>
        <fullName evidence="8">Component of oligomeric Golgi complex 3</fullName>
    </alternativeName>
</protein>
<dbReference type="Pfam" id="PF04136">
    <property type="entry name" value="COG3_N"/>
    <property type="match status" value="1"/>
</dbReference>
<keyword evidence="13" id="KW-1185">Reference proteome</keyword>
<evidence type="ECO:0000256" key="6">
    <source>
        <dbReference type="ARBA" id="ARBA00023034"/>
    </source>
</evidence>
<evidence type="ECO:0000256" key="2">
    <source>
        <dbReference type="ARBA" id="ARBA00009936"/>
    </source>
</evidence>
<evidence type="ECO:0000256" key="9">
    <source>
        <dbReference type="SAM" id="MobiDB-lite"/>
    </source>
</evidence>
<keyword evidence="7" id="KW-0472">Membrane</keyword>
<evidence type="ECO:0000259" key="10">
    <source>
        <dbReference type="Pfam" id="PF04136"/>
    </source>
</evidence>
<evidence type="ECO:0000256" key="1">
    <source>
        <dbReference type="ARBA" id="ARBA00004395"/>
    </source>
</evidence>
<keyword evidence="6" id="KW-0333">Golgi apparatus</keyword>
<dbReference type="GO" id="GO:0006891">
    <property type="term" value="P:intra-Golgi vesicle-mediated transport"/>
    <property type="evidence" value="ECO:0007669"/>
    <property type="project" value="TreeGrafter"/>
</dbReference>
<dbReference type="Pfam" id="PF20671">
    <property type="entry name" value="COG3_C"/>
    <property type="match status" value="1"/>
</dbReference>
<evidence type="ECO:0000256" key="4">
    <source>
        <dbReference type="ARBA" id="ARBA00022448"/>
    </source>
</evidence>
<evidence type="ECO:0000256" key="7">
    <source>
        <dbReference type="ARBA" id="ARBA00023136"/>
    </source>
</evidence>
<sequence>MAGVQPRESRSTPGRVLNSAAAKKSYSVASVWETSAVLTNSQQQAIDVISASCSQRPLPKQLAEGSLPTPDTTPVPATPLSPSSVEGTELSFAGTGFEDVTLQNSSDFYRWLSELEAARSSETEEKFRRYSAALEGHLATCDSLLATVKEVLDLFDRLREQHRAVAGRTNALHDTCERLVAERTQLEGLAAAIRSKLAYFDELEAVAAQFQSTAGSVDSADFLPLLKRLDDCIAYVAANPQYADAASYGVKFRQLQARALTAVRTKVQIVLRGAAAQVQAAAREAGAQGAGQPPPTPSQLSAGAVADGASAALLYVKFRAAAEPALKDLLQGIEQRAQQSQDYARLLKDCQQLYCETRLALMQAPVAAYMRQLASQPLPSLLRSGCGHLMQACAQESQLFEQFFPATAARGGGTSLAPLVDPLCTLLYDAVRPALITVQDIDGLCELVDILRTEVMEEQLGRRGDAVAPLEPMLQRTLADIQERLTFRAQAFVREEIAGFVPKAGDLDYPERLQSLALPPGPAAQAASEPGAGLAQEDGGGTAAQAADEPPVSSNGQAAAEAAAADGTAAGGVGEAGVDAAAEQYQSWYPPVQRTLSLLSKLYRGVDARIFNGLAHEAVLAATASVQDAARQILKSKGVMDSQLFAIKQLLALREQIAPFEADFAVVERDLDFTHMRDYLRRTLSGQLPLFSLRADSAMGQLLGKGVPRIAESQVDSKKELERALKSTCESYIMHVTKLTVEPLLSFITKVTAARVAAQQAGGTAKPLREQAFAVPERVAELVGRVREALHTALPAAVAKMKLYLSNPSTHAILFKPVKSNVAEAHGQIAALLESEYPGDEAAAIGLTSSDELAALLDSLS</sequence>
<keyword evidence="4" id="KW-0813">Transport</keyword>
<name>A0A9D4TIH4_CHLVU</name>
<comment type="subcellular location">
    <subcellularLocation>
        <location evidence="1">Golgi apparatus membrane</location>
        <topology evidence="1">Peripheral membrane protein</topology>
    </subcellularLocation>
</comment>
<keyword evidence="5" id="KW-0653">Protein transport</keyword>
<evidence type="ECO:0000256" key="5">
    <source>
        <dbReference type="ARBA" id="ARBA00022927"/>
    </source>
</evidence>
<dbReference type="EMBL" id="SIDB01000011">
    <property type="protein sequence ID" value="KAI3426341.1"/>
    <property type="molecule type" value="Genomic_DNA"/>
</dbReference>
<gene>
    <name evidence="12" type="ORF">D9Q98_008714</name>
</gene>
<evidence type="ECO:0000256" key="3">
    <source>
        <dbReference type="ARBA" id="ARBA00020976"/>
    </source>
</evidence>
<reference evidence="12" key="1">
    <citation type="journal article" date="2019" name="Plant J.">
        <title>Chlorella vulgaris genome assembly and annotation reveals the molecular basis for metabolic acclimation to high light conditions.</title>
        <authorList>
            <person name="Cecchin M."/>
            <person name="Marcolungo L."/>
            <person name="Rossato M."/>
            <person name="Girolomoni L."/>
            <person name="Cosentino E."/>
            <person name="Cuine S."/>
            <person name="Li-Beisson Y."/>
            <person name="Delledonne M."/>
            <person name="Ballottari M."/>
        </authorList>
    </citation>
    <scope>NUCLEOTIDE SEQUENCE</scope>
    <source>
        <strain evidence="12">211/11P</strain>
    </source>
</reference>
<evidence type="ECO:0000313" key="13">
    <source>
        <dbReference type="Proteomes" id="UP001055712"/>
    </source>
</evidence>
<evidence type="ECO:0000313" key="12">
    <source>
        <dbReference type="EMBL" id="KAI3426341.1"/>
    </source>
</evidence>
<dbReference type="InterPro" id="IPR048320">
    <property type="entry name" value="COG3_N"/>
</dbReference>
<dbReference type="GO" id="GO:0005801">
    <property type="term" value="C:cis-Golgi network"/>
    <property type="evidence" value="ECO:0007669"/>
    <property type="project" value="InterPro"/>
</dbReference>
<dbReference type="GO" id="GO:0000139">
    <property type="term" value="C:Golgi membrane"/>
    <property type="evidence" value="ECO:0007669"/>
    <property type="project" value="UniProtKB-SubCell"/>
</dbReference>